<evidence type="ECO:0000313" key="2">
    <source>
        <dbReference type="EMBL" id="PCI23972.1"/>
    </source>
</evidence>
<feature type="region of interest" description="Disordered" evidence="1">
    <location>
        <begin position="159"/>
        <end position="182"/>
    </location>
</feature>
<organism evidence="2 3">
    <name type="scientific">SAR324 cluster bacterium</name>
    <dbReference type="NCBI Taxonomy" id="2024889"/>
    <lineage>
        <taxon>Bacteria</taxon>
        <taxon>Deltaproteobacteria</taxon>
        <taxon>SAR324 cluster</taxon>
    </lineage>
</organism>
<gene>
    <name evidence="2" type="ORF">COB67_12170</name>
</gene>
<proteinExistence type="predicted"/>
<name>A0A2A4SRZ7_9DELT</name>
<comment type="caution">
    <text evidence="2">The sequence shown here is derived from an EMBL/GenBank/DDBJ whole genome shotgun (WGS) entry which is preliminary data.</text>
</comment>
<dbReference type="Proteomes" id="UP000218113">
    <property type="component" value="Unassembled WGS sequence"/>
</dbReference>
<evidence type="ECO:0000256" key="1">
    <source>
        <dbReference type="SAM" id="MobiDB-lite"/>
    </source>
</evidence>
<dbReference type="EMBL" id="NVSR01000131">
    <property type="protein sequence ID" value="PCI23972.1"/>
    <property type="molecule type" value="Genomic_DNA"/>
</dbReference>
<protein>
    <submittedName>
        <fullName evidence="2">Uncharacterized protein</fullName>
    </submittedName>
</protein>
<sequence>MPPKALFFLLISLFFGSSLLAETRAYLLEVYDHISKSQWSITTGFAPDTYINSHGGGNRLSVMIKATWMCYGDTANFQPACPMPKAREPKFQAGDLVEVLLEKHITQSWQGRVELSLYREDLKSNVYGVRFGEKRQLYNRYYEFNLKLKQAVTIIKPPGQENLPENPAAEGALPSAIGTPAP</sequence>
<reference evidence="3" key="1">
    <citation type="submission" date="2017-08" db="EMBL/GenBank/DDBJ databases">
        <title>A dynamic microbial community with high functional redundancy inhabits the cold, oxic subseafloor aquifer.</title>
        <authorList>
            <person name="Tully B.J."/>
            <person name="Wheat C.G."/>
            <person name="Glazer B.T."/>
            <person name="Huber J.A."/>
        </authorList>
    </citation>
    <scope>NUCLEOTIDE SEQUENCE [LARGE SCALE GENOMIC DNA]</scope>
</reference>
<dbReference type="AlphaFoldDB" id="A0A2A4SRZ7"/>
<evidence type="ECO:0000313" key="3">
    <source>
        <dbReference type="Proteomes" id="UP000218113"/>
    </source>
</evidence>
<accession>A0A2A4SRZ7</accession>